<feature type="chain" id="PRO_5002061593" description="Secreted protein" evidence="1">
    <location>
        <begin position="22"/>
        <end position="50"/>
    </location>
</feature>
<organism evidence="2">
    <name type="scientific">Arundo donax</name>
    <name type="common">Giant reed</name>
    <name type="synonym">Donax arundinaceus</name>
    <dbReference type="NCBI Taxonomy" id="35708"/>
    <lineage>
        <taxon>Eukaryota</taxon>
        <taxon>Viridiplantae</taxon>
        <taxon>Streptophyta</taxon>
        <taxon>Embryophyta</taxon>
        <taxon>Tracheophyta</taxon>
        <taxon>Spermatophyta</taxon>
        <taxon>Magnoliopsida</taxon>
        <taxon>Liliopsida</taxon>
        <taxon>Poales</taxon>
        <taxon>Poaceae</taxon>
        <taxon>PACMAD clade</taxon>
        <taxon>Arundinoideae</taxon>
        <taxon>Arundineae</taxon>
        <taxon>Arundo</taxon>
    </lineage>
</organism>
<reference evidence="2" key="1">
    <citation type="submission" date="2014-09" db="EMBL/GenBank/DDBJ databases">
        <authorList>
            <person name="Magalhaes I.L.F."/>
            <person name="Oliveira U."/>
            <person name="Santos F.R."/>
            <person name="Vidigal T.H.D.A."/>
            <person name="Brescovit A.D."/>
            <person name="Santos A.J."/>
        </authorList>
    </citation>
    <scope>NUCLEOTIDE SEQUENCE</scope>
    <source>
        <tissue evidence="2">Shoot tissue taken approximately 20 cm above the soil surface</tissue>
    </source>
</reference>
<keyword evidence="1" id="KW-0732">Signal</keyword>
<dbReference type="AlphaFoldDB" id="A0A0A8XT34"/>
<protein>
    <recommendedName>
        <fullName evidence="3">Secreted protein</fullName>
    </recommendedName>
</protein>
<reference evidence="2" key="2">
    <citation type="journal article" date="2015" name="Data Brief">
        <title>Shoot transcriptome of the giant reed, Arundo donax.</title>
        <authorList>
            <person name="Barrero R.A."/>
            <person name="Guerrero F.D."/>
            <person name="Moolhuijzen P."/>
            <person name="Goolsby J.A."/>
            <person name="Tidwell J."/>
            <person name="Bellgard S.E."/>
            <person name="Bellgard M.I."/>
        </authorList>
    </citation>
    <scope>NUCLEOTIDE SEQUENCE</scope>
    <source>
        <tissue evidence="2">Shoot tissue taken approximately 20 cm above the soil surface</tissue>
    </source>
</reference>
<evidence type="ECO:0000256" key="1">
    <source>
        <dbReference type="SAM" id="SignalP"/>
    </source>
</evidence>
<evidence type="ECO:0008006" key="3">
    <source>
        <dbReference type="Google" id="ProtNLM"/>
    </source>
</evidence>
<name>A0A0A8XT34_ARUDO</name>
<evidence type="ECO:0000313" key="2">
    <source>
        <dbReference type="EMBL" id="JAD15933.1"/>
    </source>
</evidence>
<accession>A0A0A8XT34</accession>
<proteinExistence type="predicted"/>
<dbReference type="EMBL" id="GBRH01281962">
    <property type="protein sequence ID" value="JAD15933.1"/>
    <property type="molecule type" value="Transcribed_RNA"/>
</dbReference>
<feature type="signal peptide" evidence="1">
    <location>
        <begin position="1"/>
        <end position="21"/>
    </location>
</feature>
<sequence length="50" mass="5685">MAHSVSTCVCFLGILSARCTARKHWTHARCFDHCCCDWSSACVTNRPWKP</sequence>